<keyword evidence="3" id="KW-1185">Reference proteome</keyword>
<dbReference type="Pfam" id="PF00397">
    <property type="entry name" value="WW"/>
    <property type="match status" value="1"/>
</dbReference>
<dbReference type="OrthoDB" id="196131at2759"/>
<dbReference type="InterPro" id="IPR001202">
    <property type="entry name" value="WW_dom"/>
</dbReference>
<proteinExistence type="predicted"/>
<name>A0A6D2IUZ5_9BRAS</name>
<dbReference type="SMART" id="SM00456">
    <property type="entry name" value="WW"/>
    <property type="match status" value="1"/>
</dbReference>
<dbReference type="InterPro" id="IPR036020">
    <property type="entry name" value="WW_dom_sf"/>
</dbReference>
<dbReference type="PROSITE" id="PS01159">
    <property type="entry name" value="WW_DOMAIN_1"/>
    <property type="match status" value="1"/>
</dbReference>
<evidence type="ECO:0000313" key="3">
    <source>
        <dbReference type="Proteomes" id="UP000467841"/>
    </source>
</evidence>
<gene>
    <name evidence="2" type="ORF">MERR_LOCUS16010</name>
</gene>
<dbReference type="EMBL" id="CACVBM020001074">
    <property type="protein sequence ID" value="CAA7028775.1"/>
    <property type="molecule type" value="Genomic_DNA"/>
</dbReference>
<dbReference type="AlphaFoldDB" id="A0A6D2IUZ5"/>
<dbReference type="Gene3D" id="2.20.70.10">
    <property type="match status" value="1"/>
</dbReference>
<dbReference type="CDD" id="cd00201">
    <property type="entry name" value="WW"/>
    <property type="match status" value="1"/>
</dbReference>
<dbReference type="SUPFAM" id="SSF51045">
    <property type="entry name" value="WW domain"/>
    <property type="match status" value="1"/>
</dbReference>
<comment type="caution">
    <text evidence="2">The sequence shown here is derived from an EMBL/GenBank/DDBJ whole genome shotgun (WGS) entry which is preliminary data.</text>
</comment>
<feature type="domain" description="WW" evidence="1">
    <location>
        <begin position="356"/>
        <end position="390"/>
    </location>
</feature>
<accession>A0A6D2IUZ5</accession>
<dbReference type="PROSITE" id="PS50020">
    <property type="entry name" value="WW_DOMAIN_2"/>
    <property type="match status" value="1"/>
</dbReference>
<protein>
    <recommendedName>
        <fullName evidence="1">WW domain-containing protein</fullName>
    </recommendedName>
</protein>
<reference evidence="2" key="1">
    <citation type="submission" date="2020-01" db="EMBL/GenBank/DDBJ databases">
        <authorList>
            <person name="Mishra B."/>
        </authorList>
    </citation>
    <scope>NUCLEOTIDE SEQUENCE [LARGE SCALE GENOMIC DNA]</scope>
</reference>
<organism evidence="2 3">
    <name type="scientific">Microthlaspi erraticum</name>
    <dbReference type="NCBI Taxonomy" id="1685480"/>
    <lineage>
        <taxon>Eukaryota</taxon>
        <taxon>Viridiplantae</taxon>
        <taxon>Streptophyta</taxon>
        <taxon>Embryophyta</taxon>
        <taxon>Tracheophyta</taxon>
        <taxon>Spermatophyta</taxon>
        <taxon>Magnoliopsida</taxon>
        <taxon>eudicotyledons</taxon>
        <taxon>Gunneridae</taxon>
        <taxon>Pentapetalae</taxon>
        <taxon>rosids</taxon>
        <taxon>malvids</taxon>
        <taxon>Brassicales</taxon>
        <taxon>Brassicaceae</taxon>
        <taxon>Coluteocarpeae</taxon>
        <taxon>Microthlaspi</taxon>
    </lineage>
</organism>
<evidence type="ECO:0000313" key="2">
    <source>
        <dbReference type="EMBL" id="CAA7028775.1"/>
    </source>
</evidence>
<dbReference type="Proteomes" id="UP000467841">
    <property type="component" value="Unassembled WGS sequence"/>
</dbReference>
<sequence length="397" mass="44389">MVQYAEETPAPASRVRYAPEDPNLPWPWIGLVDMSSGDLITLGNLSPSHHLNFFMEGFSTKGLESLDLNDSDADIRKSSSSIVSRMYVEGYDTSLSGHDFVKSITKHFESCGEVMNVYIPGYFQGRNLNRFSLMYIRGEGAEEKALKLSGSYISRGYKLVVESYPFHAKHLDHKFARARYGDNKRDYGMSFEGFDTTLPRGYVEGILSQELAKCGRVSVYIYQTKEGVLSSIAMVTAQGIDTVEKLLQVCGSDVKGLENIKSQSILPPPPDGSSSTFMPPWFFASSPCRTTSVMDPHQDPNLPKPLGSFLPYPWNARVDSGAGIACIRRNTETGFEQYAGETPAPAWRVRYAPEDPNVPWPWIGLVDMSSGYLYFWNTQTGVTQWQRPPSNYIHGLF</sequence>
<evidence type="ECO:0000259" key="1">
    <source>
        <dbReference type="PROSITE" id="PS50020"/>
    </source>
</evidence>